<protein>
    <submittedName>
        <fullName evidence="1">G protein-coupled receptor</fullName>
    </submittedName>
</protein>
<dbReference type="AlphaFoldDB" id="A0A2A6D308"/>
<dbReference type="PANTHER" id="PTHR23017">
    <property type="entry name" value="SERPENTINE RECEPTOR, CLASS X"/>
    <property type="match status" value="1"/>
</dbReference>
<proteinExistence type="predicted"/>
<accession>A0A8R1Z6P5</accession>
<dbReference type="EnsemblMetazoa" id="PPA42281.1">
    <property type="protein sequence ID" value="PPA42281.1"/>
    <property type="gene ID" value="WBGene00280650"/>
</dbReference>
<sequence>ISFHAFAMLGVASTLSETAKRNNKFLTNVLIIQASFPVFLIGLPLIFSLIAAVSSLELQSHYLTKTLRHGCTALSIMLSTPALSVVVLCAQQTSTKYAVLIATIVILGVFNDIVLNLVWDPLMLLPDLCIMRENPSLNIPGGPNYYYEFWAFLISMNVPVIGACFLERHQVNIFSAVQRVQSRFLLPVYLRNIIIGLFALGSFLISTSLSASWHTFASLKIASTLSESVKRNNASLSKTHYFFLQIVQKIMFFMFAVLDGLFVHFGAFPNTLAHSANDHAYVSQEVCRSVCGLALFIVSKSQHLRTSTFGEICRVQMISDISLILLNTTWCLINAYAQSVVHYRYALLIGVISKTLYFFTCKLHVLMAVNRYIFIFHATENKTNTSVFKGSIFLCFVMAFLQSLSGPLLDSNLFVVFSSDTLRWQFATTEWTPFYEAYLEYYVVLTECSVIIVLDCASFVKLRHIHRIISKNKAASAREMRLLLQSFCQLIPLSSVMVFFFFVAPECKSAFIAFLSSTAALHFGISLDG</sequence>
<reference evidence="1" key="2">
    <citation type="submission" date="2022-06" db="UniProtKB">
        <authorList>
            <consortium name="EnsemblMetazoa"/>
        </authorList>
    </citation>
    <scope>IDENTIFICATION</scope>
    <source>
        <strain evidence="1">PS312</strain>
    </source>
</reference>
<dbReference type="Pfam" id="PF10328">
    <property type="entry name" value="7TM_GPCR_Srx"/>
    <property type="match status" value="1"/>
</dbReference>
<reference evidence="2" key="1">
    <citation type="journal article" date="2008" name="Nat. Genet.">
        <title>The Pristionchus pacificus genome provides a unique perspective on nematode lifestyle and parasitism.</title>
        <authorList>
            <person name="Dieterich C."/>
            <person name="Clifton S.W."/>
            <person name="Schuster L.N."/>
            <person name="Chinwalla A."/>
            <person name="Delehaunty K."/>
            <person name="Dinkelacker I."/>
            <person name="Fulton L."/>
            <person name="Fulton R."/>
            <person name="Godfrey J."/>
            <person name="Minx P."/>
            <person name="Mitreva M."/>
            <person name="Roeseler W."/>
            <person name="Tian H."/>
            <person name="Witte H."/>
            <person name="Yang S.P."/>
            <person name="Wilson R.K."/>
            <person name="Sommer R.J."/>
        </authorList>
    </citation>
    <scope>NUCLEOTIDE SEQUENCE [LARGE SCALE GENOMIC DNA]</scope>
    <source>
        <strain evidence="2">PS312</strain>
    </source>
</reference>
<dbReference type="Proteomes" id="UP000005239">
    <property type="component" value="Unassembled WGS sequence"/>
</dbReference>
<gene>
    <name evidence="1" type="primary">WBGene00280650</name>
</gene>
<dbReference type="Gene3D" id="1.20.1070.10">
    <property type="entry name" value="Rhodopsin 7-helix transmembrane proteins"/>
    <property type="match status" value="1"/>
</dbReference>
<dbReference type="PANTHER" id="PTHR23017:SF3">
    <property type="entry name" value="G-PROTEIN COUPLED RECEPTORS FAMILY 1 PROFILE DOMAIN-CONTAINING PROTEIN"/>
    <property type="match status" value="1"/>
</dbReference>
<organism evidence="1 2">
    <name type="scientific">Pristionchus pacificus</name>
    <name type="common">Parasitic nematode worm</name>
    <dbReference type="NCBI Taxonomy" id="54126"/>
    <lineage>
        <taxon>Eukaryota</taxon>
        <taxon>Metazoa</taxon>
        <taxon>Ecdysozoa</taxon>
        <taxon>Nematoda</taxon>
        <taxon>Chromadorea</taxon>
        <taxon>Rhabditida</taxon>
        <taxon>Rhabditina</taxon>
        <taxon>Diplogasteromorpha</taxon>
        <taxon>Diplogasteroidea</taxon>
        <taxon>Neodiplogasteridae</taxon>
        <taxon>Pristionchus</taxon>
    </lineage>
</organism>
<name>A0A2A6D308_PRIPA</name>
<dbReference type="InterPro" id="IPR019430">
    <property type="entry name" value="7TM_GPCR_serpentine_rcpt_Srx"/>
</dbReference>
<accession>A0A2A6D308</accession>
<dbReference type="OrthoDB" id="5800536at2759"/>
<evidence type="ECO:0000313" key="2">
    <source>
        <dbReference type="Proteomes" id="UP000005239"/>
    </source>
</evidence>
<dbReference type="SUPFAM" id="SSF81321">
    <property type="entry name" value="Family A G protein-coupled receptor-like"/>
    <property type="match status" value="1"/>
</dbReference>
<evidence type="ECO:0000313" key="1">
    <source>
        <dbReference type="EnsemblMetazoa" id="PPA42281.1"/>
    </source>
</evidence>
<keyword evidence="2" id="KW-1185">Reference proteome</keyword>